<dbReference type="Proteomes" id="UP000003163">
    <property type="component" value="Unassembled WGS sequence"/>
</dbReference>
<gene>
    <name evidence="1" type="ORF">EDEG_03012</name>
</gene>
<dbReference type="EMBL" id="AFBI03000064">
    <property type="protein sequence ID" value="EJW02590.1"/>
    <property type="molecule type" value="Genomic_DNA"/>
</dbReference>
<dbReference type="AlphaFoldDB" id="J9DJ23"/>
<name>J9DJ23_EDHAE</name>
<reference evidence="1 2" key="1">
    <citation type="submission" date="2011-08" db="EMBL/GenBank/DDBJ databases">
        <authorList>
            <person name="Liu Z.J."/>
            <person name="Shi F.L."/>
            <person name="Lu J.Q."/>
            <person name="Li M."/>
            <person name="Wang Z.L."/>
        </authorList>
    </citation>
    <scope>NUCLEOTIDE SEQUENCE [LARGE SCALE GENOMIC DNA]</scope>
    <source>
        <strain evidence="1 2">USNM 41457</strain>
    </source>
</reference>
<accession>J9DJ23</accession>
<dbReference type="VEuPathDB" id="MicrosporidiaDB:EDEG_03012"/>
<evidence type="ECO:0000313" key="2">
    <source>
        <dbReference type="Proteomes" id="UP000003163"/>
    </source>
</evidence>
<protein>
    <submittedName>
        <fullName evidence="1">Uncharacterized protein</fullName>
    </submittedName>
</protein>
<comment type="caution">
    <text evidence="1">The sequence shown here is derived from an EMBL/GenBank/DDBJ whole genome shotgun (WGS) entry which is preliminary data.</text>
</comment>
<dbReference type="HOGENOM" id="CLU_743997_0_0_1"/>
<dbReference type="OrthoDB" id="2196203at2759"/>
<dbReference type="InParanoid" id="J9DJ23"/>
<evidence type="ECO:0000313" key="1">
    <source>
        <dbReference type="EMBL" id="EJW02590.1"/>
    </source>
</evidence>
<sequence length="372" mass="44017">MIEKTIETLVKEYQKMQGQSKPISPTFIKYLASYTEPTKPDEYEKTGADTAMYEKLLYIIRTLSKLKKPERKRMNNVNLDTYLKDIKKGALGFNIKFFNQNIYSLKNDLDLHYYEIIFQIYQNMLIYRKLKGVTVFSTKTHANFFEIVKDELREYENAVVSADLSKGLLGFYLSLWKVYMRLQFVNQMNECFREGPKNPFKFLQMYGTGFNSIIKSQNKSSNLHDAIEVMSENCYKNDDKLQNIPIMTMDNFNSVNSVERVISYPINNYVCEKCKYMTSQYYENRCEKINNDNNFNVIKNPFQFIYCNQCLNNKYIAPENNKFFENKNSNELDTDETMILHQKCGFLSQHANKVHFAQIKKHKEKNTSYNLL</sequence>
<organism evidence="1 2">
    <name type="scientific">Edhazardia aedis (strain USNM 41457)</name>
    <name type="common">Microsporidian parasite</name>
    <dbReference type="NCBI Taxonomy" id="1003232"/>
    <lineage>
        <taxon>Eukaryota</taxon>
        <taxon>Fungi</taxon>
        <taxon>Fungi incertae sedis</taxon>
        <taxon>Microsporidia</taxon>
        <taxon>Edhazardia</taxon>
    </lineage>
</organism>
<keyword evidence="2" id="KW-1185">Reference proteome</keyword>
<reference evidence="2" key="2">
    <citation type="submission" date="2015-07" db="EMBL/GenBank/DDBJ databases">
        <title>Contrasting host-pathogen interactions and genome evolution in two generalist and specialist microsporidian pathogens of mosquitoes.</title>
        <authorList>
            <consortium name="The Broad Institute Genomics Platform"/>
            <consortium name="The Broad Institute Genome Sequencing Center for Infectious Disease"/>
            <person name="Cuomo C.A."/>
            <person name="Sanscrainte N.D."/>
            <person name="Goldberg J.M."/>
            <person name="Heiman D."/>
            <person name="Young S."/>
            <person name="Zeng Q."/>
            <person name="Becnel J.J."/>
            <person name="Birren B.W."/>
        </authorList>
    </citation>
    <scope>NUCLEOTIDE SEQUENCE [LARGE SCALE GENOMIC DNA]</scope>
    <source>
        <strain evidence="2">USNM 41457</strain>
    </source>
</reference>
<proteinExistence type="predicted"/>